<keyword evidence="4 7" id="KW-1133">Transmembrane helix</keyword>
<gene>
    <name evidence="8" type="ORF">ENM11_02675</name>
</gene>
<feature type="region of interest" description="Disordered" evidence="6">
    <location>
        <begin position="1"/>
        <end position="24"/>
    </location>
</feature>
<evidence type="ECO:0000256" key="6">
    <source>
        <dbReference type="SAM" id="MobiDB-lite"/>
    </source>
</evidence>
<keyword evidence="5 7" id="KW-0472">Membrane</keyword>
<evidence type="ECO:0000256" key="2">
    <source>
        <dbReference type="ARBA" id="ARBA00022475"/>
    </source>
</evidence>
<dbReference type="InterPro" id="IPR001851">
    <property type="entry name" value="ABC_transp_permease"/>
</dbReference>
<reference evidence="8" key="1">
    <citation type="journal article" date="2020" name="mSystems">
        <title>Genome- and Community-Level Interaction Insights into Carbon Utilization and Element Cycling Functions of Hydrothermarchaeota in Hydrothermal Sediment.</title>
        <authorList>
            <person name="Zhou Z."/>
            <person name="Liu Y."/>
            <person name="Xu W."/>
            <person name="Pan J."/>
            <person name="Luo Z.H."/>
            <person name="Li M."/>
        </authorList>
    </citation>
    <scope>NUCLEOTIDE SEQUENCE [LARGE SCALE GENOMIC DNA]</scope>
    <source>
        <strain evidence="8">SpSt-1056</strain>
    </source>
</reference>
<dbReference type="CDD" id="cd06581">
    <property type="entry name" value="TM_PBP1_LivM_like"/>
    <property type="match status" value="1"/>
</dbReference>
<protein>
    <submittedName>
        <fullName evidence="8">Branched-chain amino acid ABC transporter permease</fullName>
    </submittedName>
</protein>
<feature type="transmembrane region" description="Helical" evidence="7">
    <location>
        <begin position="34"/>
        <end position="50"/>
    </location>
</feature>
<dbReference type="InterPro" id="IPR043428">
    <property type="entry name" value="LivM-like"/>
</dbReference>
<evidence type="ECO:0000256" key="4">
    <source>
        <dbReference type="ARBA" id="ARBA00022989"/>
    </source>
</evidence>
<dbReference type="Pfam" id="PF02653">
    <property type="entry name" value="BPD_transp_2"/>
    <property type="match status" value="1"/>
</dbReference>
<dbReference type="AlphaFoldDB" id="A0A7C5Q7H1"/>
<feature type="transmembrane region" description="Helical" evidence="7">
    <location>
        <begin position="303"/>
        <end position="325"/>
    </location>
</feature>
<feature type="transmembrane region" description="Helical" evidence="7">
    <location>
        <begin position="56"/>
        <end position="77"/>
    </location>
</feature>
<feature type="transmembrane region" description="Helical" evidence="7">
    <location>
        <begin position="177"/>
        <end position="198"/>
    </location>
</feature>
<evidence type="ECO:0000256" key="3">
    <source>
        <dbReference type="ARBA" id="ARBA00022692"/>
    </source>
</evidence>
<feature type="transmembrane region" description="Helical" evidence="7">
    <location>
        <begin position="238"/>
        <end position="260"/>
    </location>
</feature>
<dbReference type="PANTHER" id="PTHR30482">
    <property type="entry name" value="HIGH-AFFINITY BRANCHED-CHAIN AMINO ACID TRANSPORT SYSTEM PERMEASE"/>
    <property type="match status" value="1"/>
</dbReference>
<evidence type="ECO:0000256" key="5">
    <source>
        <dbReference type="ARBA" id="ARBA00023136"/>
    </source>
</evidence>
<feature type="transmembrane region" description="Helical" evidence="7">
    <location>
        <begin position="137"/>
        <end position="157"/>
    </location>
</feature>
<comment type="caution">
    <text evidence="8">The sequence shown here is derived from an EMBL/GenBank/DDBJ whole genome shotgun (WGS) entry which is preliminary data.</text>
</comment>
<dbReference type="GO" id="GO:0015658">
    <property type="term" value="F:branched-chain amino acid transmembrane transporter activity"/>
    <property type="evidence" value="ECO:0007669"/>
    <property type="project" value="InterPro"/>
</dbReference>
<dbReference type="GO" id="GO:0005886">
    <property type="term" value="C:plasma membrane"/>
    <property type="evidence" value="ECO:0007669"/>
    <property type="project" value="UniProtKB-SubCell"/>
</dbReference>
<feature type="transmembrane region" description="Helical" evidence="7">
    <location>
        <begin position="84"/>
        <end position="105"/>
    </location>
</feature>
<name>A0A7C5Q7H1_CALS0</name>
<comment type="subcellular location">
    <subcellularLocation>
        <location evidence="1">Cell membrane</location>
        <topology evidence="1">Multi-pass membrane protein</topology>
    </subcellularLocation>
</comment>
<accession>A0A7C5Q7H1</accession>
<keyword evidence="3 7" id="KW-0812">Transmembrane</keyword>
<dbReference type="PANTHER" id="PTHR30482:SF20">
    <property type="entry name" value="HIGH-AFFINITY BRANCHED-CHAIN AMINO ACID TRANSPORT SYSTEM PERMEASE PROTEIN LIVM"/>
    <property type="match status" value="1"/>
</dbReference>
<organism evidence="8">
    <name type="scientific">Caldiarchaeum subterraneum</name>
    <dbReference type="NCBI Taxonomy" id="311458"/>
    <lineage>
        <taxon>Archaea</taxon>
        <taxon>Nitrososphaerota</taxon>
        <taxon>Candidatus Caldarchaeales</taxon>
        <taxon>Candidatus Caldarchaeaceae</taxon>
        <taxon>Candidatus Caldarchaeum</taxon>
    </lineage>
</organism>
<feature type="transmembrane region" description="Helical" evidence="7">
    <location>
        <begin position="266"/>
        <end position="291"/>
    </location>
</feature>
<keyword evidence="2" id="KW-1003">Cell membrane</keyword>
<evidence type="ECO:0000256" key="1">
    <source>
        <dbReference type="ARBA" id="ARBA00004651"/>
    </source>
</evidence>
<sequence length="339" mass="36296">MVQVRKPGSGHNHRPAAKAAGDLRREGESGMKQLIPVVLAAALYAAHPLFTGDSYLLRILIIVHIFAVLAASLDIIVGYTGQLTAGHTAVFGWGAFATAWLILWFNTPPEAAVLAGGLVGALLGFGVGILCLRFKYLLLTLVTFALLVLSYALARQFHEITGGELGLHGILPISKSAVANFYITFGFMLVSVSLLFLLGRSRVGLYMKAVKEDEAAAETVGIDAVKYKVLANVVGSTFAGLAGGFFTTYMTSVGASIFFLDYLLRLILMWGIGGGGTIIGPVVGAYVVTLLAEYLRFIEEYRLILLGVVLMVFIRFMPSGIYGTLVKLLQPRRVFSAGG</sequence>
<evidence type="ECO:0000313" key="8">
    <source>
        <dbReference type="EMBL" id="HHK68046.1"/>
    </source>
</evidence>
<dbReference type="EMBL" id="DRWN01000022">
    <property type="protein sequence ID" value="HHK68046.1"/>
    <property type="molecule type" value="Genomic_DNA"/>
</dbReference>
<feature type="transmembrane region" description="Helical" evidence="7">
    <location>
        <begin position="111"/>
        <end position="130"/>
    </location>
</feature>
<evidence type="ECO:0000256" key="7">
    <source>
        <dbReference type="SAM" id="Phobius"/>
    </source>
</evidence>
<proteinExistence type="predicted"/>